<feature type="disulfide bond" evidence="1">
    <location>
        <begin position="45"/>
        <end position="55"/>
    </location>
</feature>
<evidence type="ECO:0000313" key="4">
    <source>
        <dbReference type="EMBL" id="MEQ2243192.1"/>
    </source>
</evidence>
<reference evidence="4 5" key="1">
    <citation type="submission" date="2021-06" db="EMBL/GenBank/DDBJ databases">
        <authorList>
            <person name="Palmer J.M."/>
        </authorList>
    </citation>
    <scope>NUCLEOTIDE SEQUENCE [LARGE SCALE GENOMIC DNA]</scope>
    <source>
        <strain evidence="5">if_2019</strain>
        <tissue evidence="4">Muscle</tissue>
    </source>
</reference>
<dbReference type="Gene3D" id="2.10.25.10">
    <property type="entry name" value="Laminin"/>
    <property type="match status" value="1"/>
</dbReference>
<dbReference type="InterPro" id="IPR000742">
    <property type="entry name" value="EGF"/>
</dbReference>
<protein>
    <recommendedName>
        <fullName evidence="3">EGF-like domain-containing protein</fullName>
    </recommendedName>
</protein>
<keyword evidence="2" id="KW-0732">Signal</keyword>
<comment type="caution">
    <text evidence="4">The sequence shown here is derived from an EMBL/GenBank/DDBJ whole genome shotgun (WGS) entry which is preliminary data.</text>
</comment>
<name>A0ABV0UF39_9TELE</name>
<feature type="signal peptide" evidence="2">
    <location>
        <begin position="1"/>
        <end position="25"/>
    </location>
</feature>
<evidence type="ECO:0000259" key="3">
    <source>
        <dbReference type="PROSITE" id="PS50026"/>
    </source>
</evidence>
<feature type="chain" id="PRO_5046397637" description="EGF-like domain-containing protein" evidence="2">
    <location>
        <begin position="26"/>
        <end position="127"/>
    </location>
</feature>
<dbReference type="PROSITE" id="PS00022">
    <property type="entry name" value="EGF_1"/>
    <property type="match status" value="1"/>
</dbReference>
<keyword evidence="1" id="KW-0245">EGF-like domain</keyword>
<dbReference type="PROSITE" id="PS50026">
    <property type="entry name" value="EGF_3"/>
    <property type="match status" value="1"/>
</dbReference>
<evidence type="ECO:0000313" key="5">
    <source>
        <dbReference type="Proteomes" id="UP001482620"/>
    </source>
</evidence>
<keyword evidence="5" id="KW-1185">Reference proteome</keyword>
<dbReference type="CDD" id="cd00054">
    <property type="entry name" value="EGF_CA"/>
    <property type="match status" value="1"/>
</dbReference>
<proteinExistence type="predicted"/>
<keyword evidence="1" id="KW-1015">Disulfide bond</keyword>
<comment type="caution">
    <text evidence="1">Lacks conserved residue(s) required for the propagation of feature annotation.</text>
</comment>
<dbReference type="SMART" id="SM00181">
    <property type="entry name" value="EGF"/>
    <property type="match status" value="1"/>
</dbReference>
<gene>
    <name evidence="4" type="ORF">ILYODFUR_004592</name>
</gene>
<evidence type="ECO:0000256" key="1">
    <source>
        <dbReference type="PROSITE-ProRule" id="PRU00076"/>
    </source>
</evidence>
<feature type="domain" description="EGF-like" evidence="3">
    <location>
        <begin position="41"/>
        <end position="73"/>
    </location>
</feature>
<evidence type="ECO:0000256" key="2">
    <source>
        <dbReference type="SAM" id="SignalP"/>
    </source>
</evidence>
<dbReference type="Proteomes" id="UP001482620">
    <property type="component" value="Unassembled WGS sequence"/>
</dbReference>
<sequence length="127" mass="13641">MSFFVHKSAVSLFSFLLALAGVCSGGSDAPRGVAVGFVFDLKAKCDPPCEHGGVCIRNNTCFCSKGYEGETCQYGEAANSALWFGHVGRTVWFGLPTVFPNVKMVERVFVQENAGACQAMEEDTVTK</sequence>
<organism evidence="4 5">
    <name type="scientific">Ilyodon furcidens</name>
    <name type="common">goldbreast splitfin</name>
    <dbReference type="NCBI Taxonomy" id="33524"/>
    <lineage>
        <taxon>Eukaryota</taxon>
        <taxon>Metazoa</taxon>
        <taxon>Chordata</taxon>
        <taxon>Craniata</taxon>
        <taxon>Vertebrata</taxon>
        <taxon>Euteleostomi</taxon>
        <taxon>Actinopterygii</taxon>
        <taxon>Neopterygii</taxon>
        <taxon>Teleostei</taxon>
        <taxon>Neoteleostei</taxon>
        <taxon>Acanthomorphata</taxon>
        <taxon>Ovalentaria</taxon>
        <taxon>Atherinomorphae</taxon>
        <taxon>Cyprinodontiformes</taxon>
        <taxon>Goodeidae</taxon>
        <taxon>Ilyodon</taxon>
    </lineage>
</organism>
<feature type="disulfide bond" evidence="1">
    <location>
        <begin position="63"/>
        <end position="72"/>
    </location>
</feature>
<dbReference type="PROSITE" id="PS01186">
    <property type="entry name" value="EGF_2"/>
    <property type="match status" value="1"/>
</dbReference>
<dbReference type="SUPFAM" id="SSF57196">
    <property type="entry name" value="EGF/Laminin"/>
    <property type="match status" value="1"/>
</dbReference>
<accession>A0ABV0UF39</accession>
<dbReference type="EMBL" id="JAHRIQ010069767">
    <property type="protein sequence ID" value="MEQ2243192.1"/>
    <property type="molecule type" value="Genomic_DNA"/>
</dbReference>